<dbReference type="AlphaFoldDB" id="A0A0A9HML8"/>
<reference evidence="1" key="2">
    <citation type="journal article" date="2015" name="Data Brief">
        <title>Shoot transcriptome of the giant reed, Arundo donax.</title>
        <authorList>
            <person name="Barrero R.A."/>
            <person name="Guerrero F.D."/>
            <person name="Moolhuijzen P."/>
            <person name="Goolsby J.A."/>
            <person name="Tidwell J."/>
            <person name="Bellgard S.E."/>
            <person name="Bellgard M.I."/>
        </authorList>
    </citation>
    <scope>NUCLEOTIDE SEQUENCE</scope>
    <source>
        <tissue evidence="1">Shoot tissue taken approximately 20 cm above the soil surface</tissue>
    </source>
</reference>
<sequence>MYTGEPPSVGRRHLLFLPRQPLLPPSIPPPLTAAAFSPPKPASVDAFSSSLPHCCQSECEREEGTAGKAIRGAIGLRRTDRTCQLAPCRQVHVTARWRAEGDHVSTYRAVTTR</sequence>
<name>A0A0A9HML8_ARUDO</name>
<dbReference type="EMBL" id="GBRH01159471">
    <property type="protein sequence ID" value="JAE38425.1"/>
    <property type="molecule type" value="Transcribed_RNA"/>
</dbReference>
<accession>A0A0A9HML8</accession>
<reference evidence="1" key="1">
    <citation type="submission" date="2014-09" db="EMBL/GenBank/DDBJ databases">
        <authorList>
            <person name="Magalhaes I.L.F."/>
            <person name="Oliveira U."/>
            <person name="Santos F.R."/>
            <person name="Vidigal T.H.D.A."/>
            <person name="Brescovit A.D."/>
            <person name="Santos A.J."/>
        </authorList>
    </citation>
    <scope>NUCLEOTIDE SEQUENCE</scope>
    <source>
        <tissue evidence="1">Shoot tissue taken approximately 20 cm above the soil surface</tissue>
    </source>
</reference>
<proteinExistence type="predicted"/>
<evidence type="ECO:0000313" key="1">
    <source>
        <dbReference type="EMBL" id="JAE38425.1"/>
    </source>
</evidence>
<organism evidence="1">
    <name type="scientific">Arundo donax</name>
    <name type="common">Giant reed</name>
    <name type="synonym">Donax arundinaceus</name>
    <dbReference type="NCBI Taxonomy" id="35708"/>
    <lineage>
        <taxon>Eukaryota</taxon>
        <taxon>Viridiplantae</taxon>
        <taxon>Streptophyta</taxon>
        <taxon>Embryophyta</taxon>
        <taxon>Tracheophyta</taxon>
        <taxon>Spermatophyta</taxon>
        <taxon>Magnoliopsida</taxon>
        <taxon>Liliopsida</taxon>
        <taxon>Poales</taxon>
        <taxon>Poaceae</taxon>
        <taxon>PACMAD clade</taxon>
        <taxon>Arundinoideae</taxon>
        <taxon>Arundineae</taxon>
        <taxon>Arundo</taxon>
    </lineage>
</organism>
<protein>
    <submittedName>
        <fullName evidence="1">Uncharacterized protein</fullName>
    </submittedName>
</protein>